<dbReference type="Gene3D" id="2.60.200.40">
    <property type="match status" value="1"/>
</dbReference>
<feature type="domain" description="YegS/DAGK C-terminal" evidence="1">
    <location>
        <begin position="11"/>
        <end position="116"/>
    </location>
</feature>
<keyword evidence="3" id="KW-1185">Reference proteome</keyword>
<comment type="caution">
    <text evidence="2">The sequence shown here is derived from an EMBL/GenBank/DDBJ whole genome shotgun (WGS) entry which is preliminary data.</text>
</comment>
<dbReference type="EMBL" id="BSUN01000001">
    <property type="protein sequence ID" value="GMA37634.1"/>
    <property type="molecule type" value="Genomic_DNA"/>
</dbReference>
<evidence type="ECO:0000313" key="3">
    <source>
        <dbReference type="Proteomes" id="UP001157125"/>
    </source>
</evidence>
<dbReference type="Proteomes" id="UP001157125">
    <property type="component" value="Unassembled WGS sequence"/>
</dbReference>
<reference evidence="3" key="1">
    <citation type="journal article" date="2019" name="Int. J. Syst. Evol. Microbiol.">
        <title>The Global Catalogue of Microorganisms (GCM) 10K type strain sequencing project: providing services to taxonomists for standard genome sequencing and annotation.</title>
        <authorList>
            <consortium name="The Broad Institute Genomics Platform"/>
            <consortium name="The Broad Institute Genome Sequencing Center for Infectious Disease"/>
            <person name="Wu L."/>
            <person name="Ma J."/>
        </authorList>
    </citation>
    <scope>NUCLEOTIDE SEQUENCE [LARGE SCALE GENOMIC DNA]</scope>
    <source>
        <strain evidence="3">NBRC 112299</strain>
    </source>
</reference>
<name>A0ABQ6ILS8_9MICO</name>
<evidence type="ECO:0000313" key="2">
    <source>
        <dbReference type="EMBL" id="GMA37634.1"/>
    </source>
</evidence>
<dbReference type="SUPFAM" id="SSF111331">
    <property type="entry name" value="NAD kinase/diacylglycerol kinase-like"/>
    <property type="match status" value="1"/>
</dbReference>
<organism evidence="2 3">
    <name type="scientific">Demequina litorisediminis</name>
    <dbReference type="NCBI Taxonomy" id="1849022"/>
    <lineage>
        <taxon>Bacteria</taxon>
        <taxon>Bacillati</taxon>
        <taxon>Actinomycetota</taxon>
        <taxon>Actinomycetes</taxon>
        <taxon>Micrococcales</taxon>
        <taxon>Demequinaceae</taxon>
        <taxon>Demequina</taxon>
    </lineage>
</organism>
<accession>A0ABQ6ILS8</accession>
<dbReference type="InterPro" id="IPR016064">
    <property type="entry name" value="NAD/diacylglycerol_kinase_sf"/>
</dbReference>
<dbReference type="InterPro" id="IPR045540">
    <property type="entry name" value="YegS/DAGK_C"/>
</dbReference>
<sequence>MDGHAWKDDRYTLVAVANGTTIGGGIPLSPRSDLTDGFLEVITADALTLPQIAAILPRLQRGTHLDHPAVHVTRATSVELAPAPGGAPLPAASADGEILGPAPWTVRCAPGALHVLAPPRD</sequence>
<proteinExistence type="predicted"/>
<dbReference type="Pfam" id="PF19279">
    <property type="entry name" value="YegS_C"/>
    <property type="match status" value="1"/>
</dbReference>
<evidence type="ECO:0000259" key="1">
    <source>
        <dbReference type="Pfam" id="PF19279"/>
    </source>
</evidence>
<gene>
    <name evidence="2" type="ORF">GCM10025876_38380</name>
</gene>
<protein>
    <recommendedName>
        <fullName evidence="1">YegS/DAGK C-terminal domain-containing protein</fullName>
    </recommendedName>
</protein>